<evidence type="ECO:0000313" key="4">
    <source>
        <dbReference type="Proteomes" id="UP000033618"/>
    </source>
</evidence>
<keyword evidence="4" id="KW-1185">Reference proteome</keyword>
<organism evidence="3 4">
    <name type="scientific">Robbsia andropogonis</name>
    <dbReference type="NCBI Taxonomy" id="28092"/>
    <lineage>
        <taxon>Bacteria</taxon>
        <taxon>Pseudomonadati</taxon>
        <taxon>Pseudomonadota</taxon>
        <taxon>Betaproteobacteria</taxon>
        <taxon>Burkholderiales</taxon>
        <taxon>Burkholderiaceae</taxon>
        <taxon>Robbsia</taxon>
    </lineage>
</organism>
<reference evidence="3 4" key="1">
    <citation type="submission" date="2015-03" db="EMBL/GenBank/DDBJ databases">
        <title>Draft Genome Sequence of Burkholderia andropogonis type strain ICMP2807, isolated from Sorghum bicolor.</title>
        <authorList>
            <person name="Lopes-Santos L."/>
            <person name="Castro D.B."/>
            <person name="Ottoboni L.M."/>
            <person name="Park D."/>
            <person name="Weirc B.S."/>
            <person name="Destefano S.A."/>
        </authorList>
    </citation>
    <scope>NUCLEOTIDE SEQUENCE [LARGE SCALE GENOMIC DNA]</scope>
    <source>
        <strain evidence="3 4">ICMP2807</strain>
    </source>
</reference>
<keyword evidence="1 3" id="KW-0378">Hydrolase</keyword>
<dbReference type="InterPro" id="IPR000868">
    <property type="entry name" value="Isochorismatase-like_dom"/>
</dbReference>
<evidence type="ECO:0000259" key="2">
    <source>
        <dbReference type="Pfam" id="PF00857"/>
    </source>
</evidence>
<accession>A0A0F5JYM7</accession>
<dbReference type="OrthoDB" id="9781985at2"/>
<evidence type="ECO:0000313" key="3">
    <source>
        <dbReference type="EMBL" id="KKB62928.1"/>
    </source>
</evidence>
<feature type="domain" description="Isochorismatase-like" evidence="2">
    <location>
        <begin position="10"/>
        <end position="175"/>
    </location>
</feature>
<dbReference type="GO" id="GO:0016787">
    <property type="term" value="F:hydrolase activity"/>
    <property type="evidence" value="ECO:0007669"/>
    <property type="project" value="UniProtKB-KW"/>
</dbReference>
<proteinExistence type="predicted"/>
<dbReference type="InterPro" id="IPR036380">
    <property type="entry name" value="Isochorismatase-like_sf"/>
</dbReference>
<comment type="caution">
    <text evidence="3">The sequence shown here is derived from an EMBL/GenBank/DDBJ whole genome shotgun (WGS) entry which is preliminary data.</text>
</comment>
<evidence type="ECO:0000256" key="1">
    <source>
        <dbReference type="ARBA" id="ARBA00022801"/>
    </source>
</evidence>
<dbReference type="CDD" id="cd00431">
    <property type="entry name" value="cysteine_hydrolases"/>
    <property type="match status" value="1"/>
</dbReference>
<dbReference type="PATRIC" id="fig|28092.6.peg.3370"/>
<protein>
    <submittedName>
        <fullName evidence="3">Hydrolase</fullName>
    </submittedName>
</protein>
<dbReference type="RefSeq" id="WP_024904751.1">
    <property type="nucleotide sequence ID" value="NZ_CADFGU010000010.1"/>
</dbReference>
<dbReference type="PANTHER" id="PTHR43540:SF7">
    <property type="entry name" value="ISOCHORISMATASE FAMILY PROTEIN YECD"/>
    <property type="match status" value="1"/>
</dbReference>
<dbReference type="AlphaFoldDB" id="A0A0F5JYM7"/>
<dbReference type="EMBL" id="LAQU01000014">
    <property type="protein sequence ID" value="KKB62928.1"/>
    <property type="molecule type" value="Genomic_DNA"/>
</dbReference>
<dbReference type="Pfam" id="PF00857">
    <property type="entry name" value="Isochorismatase"/>
    <property type="match status" value="1"/>
</dbReference>
<gene>
    <name evidence="3" type="ORF">WM40_14270</name>
</gene>
<dbReference type="PANTHER" id="PTHR43540">
    <property type="entry name" value="PEROXYUREIDOACRYLATE/UREIDOACRYLATE AMIDOHYDROLASE-RELATED"/>
    <property type="match status" value="1"/>
</dbReference>
<dbReference type="SUPFAM" id="SSF52499">
    <property type="entry name" value="Isochorismatase-like hydrolases"/>
    <property type="match status" value="1"/>
</dbReference>
<dbReference type="InterPro" id="IPR050272">
    <property type="entry name" value="Isochorismatase-like_hydrls"/>
</dbReference>
<name>A0A0F5JYM7_9BURK</name>
<dbReference type="STRING" id="28092.WM40_14270"/>
<sequence>MPVTTVDSKAALIVIDLQKGLMDFPFAHPIKEVVARTQKLIDAFRRAGQTVVLVNCSSMPHGRTEAPRPDFTFPDHWVELIPELRAQSSDIIVTKPSWGAFSETTLGHSLKSAGITQVVLAGIVTSMGVESTAREAFSMGFNVALAVDAMTDLNADTHSNSVTRIFPNLGETAEVASIVALLDDRCS</sequence>
<dbReference type="Proteomes" id="UP000033618">
    <property type="component" value="Unassembled WGS sequence"/>
</dbReference>
<dbReference type="Gene3D" id="3.40.50.850">
    <property type="entry name" value="Isochorismatase-like"/>
    <property type="match status" value="1"/>
</dbReference>